<name>A0A1D2J2J6_PARBR</name>
<sequence length="50" mass="6020">NIIQKYDIVQKNIYNFDESEFQIKIIKTVKMITESEKTLHSKLVQFENTE</sequence>
<evidence type="ECO:0000313" key="2">
    <source>
        <dbReference type="Proteomes" id="UP000242814"/>
    </source>
</evidence>
<gene>
    <name evidence="1" type="ORF">ACO22_08179</name>
</gene>
<dbReference type="EMBL" id="LZYO01001271">
    <property type="protein sequence ID" value="ODH12525.1"/>
    <property type="molecule type" value="Genomic_DNA"/>
</dbReference>
<evidence type="ECO:0000313" key="1">
    <source>
        <dbReference type="EMBL" id="ODH12525.1"/>
    </source>
</evidence>
<dbReference type="Proteomes" id="UP000242814">
    <property type="component" value="Unassembled WGS sequence"/>
</dbReference>
<accession>A0A1D2J2J6</accession>
<protein>
    <submittedName>
        <fullName evidence="1">Uncharacterized protein</fullName>
    </submittedName>
</protein>
<reference evidence="1 2" key="1">
    <citation type="submission" date="2016-06" db="EMBL/GenBank/DDBJ databases">
        <authorList>
            <person name="Kjaerup R.B."/>
            <person name="Dalgaard T.S."/>
            <person name="Juul-Madsen H.R."/>
        </authorList>
    </citation>
    <scope>NUCLEOTIDE SEQUENCE [LARGE SCALE GENOMIC DNA]</scope>
    <source>
        <strain evidence="1 2">Pb300</strain>
    </source>
</reference>
<feature type="non-terminal residue" evidence="1">
    <location>
        <position position="1"/>
    </location>
</feature>
<dbReference type="AlphaFoldDB" id="A0A1D2J2J6"/>
<comment type="caution">
    <text evidence="1">The sequence shown here is derived from an EMBL/GenBank/DDBJ whole genome shotgun (WGS) entry which is preliminary data.</text>
</comment>
<proteinExistence type="predicted"/>
<organism evidence="1 2">
    <name type="scientific">Paracoccidioides brasiliensis</name>
    <dbReference type="NCBI Taxonomy" id="121759"/>
    <lineage>
        <taxon>Eukaryota</taxon>
        <taxon>Fungi</taxon>
        <taxon>Dikarya</taxon>
        <taxon>Ascomycota</taxon>
        <taxon>Pezizomycotina</taxon>
        <taxon>Eurotiomycetes</taxon>
        <taxon>Eurotiomycetidae</taxon>
        <taxon>Onygenales</taxon>
        <taxon>Ajellomycetaceae</taxon>
        <taxon>Paracoccidioides</taxon>
    </lineage>
</organism>